<dbReference type="InterPro" id="IPR045051">
    <property type="entry name" value="SBT"/>
</dbReference>
<comment type="caution">
    <text evidence="3">The sequence shown here is derived from an EMBL/GenBank/DDBJ whole genome shotgun (WGS) entry which is preliminary data.</text>
</comment>
<evidence type="ECO:0000313" key="3">
    <source>
        <dbReference type="EMBL" id="KAK2655249.1"/>
    </source>
</evidence>
<evidence type="ECO:0000313" key="4">
    <source>
        <dbReference type="Proteomes" id="UP001280121"/>
    </source>
</evidence>
<dbReference type="EMBL" id="JANJYI010000003">
    <property type="protein sequence ID" value="KAK2655249.1"/>
    <property type="molecule type" value="Genomic_DNA"/>
</dbReference>
<dbReference type="GO" id="GO:0004252">
    <property type="term" value="F:serine-type endopeptidase activity"/>
    <property type="evidence" value="ECO:0007669"/>
    <property type="project" value="InterPro"/>
</dbReference>
<keyword evidence="4" id="KW-1185">Reference proteome</keyword>
<dbReference type="Gene3D" id="3.50.30.30">
    <property type="match status" value="1"/>
</dbReference>
<dbReference type="AlphaFoldDB" id="A0AAD9X9A7"/>
<dbReference type="GO" id="GO:0006508">
    <property type="term" value="P:proteolysis"/>
    <property type="evidence" value="ECO:0007669"/>
    <property type="project" value="InterPro"/>
</dbReference>
<organism evidence="3 4">
    <name type="scientific">Dipteronia dyeriana</name>
    <dbReference type="NCBI Taxonomy" id="168575"/>
    <lineage>
        <taxon>Eukaryota</taxon>
        <taxon>Viridiplantae</taxon>
        <taxon>Streptophyta</taxon>
        <taxon>Embryophyta</taxon>
        <taxon>Tracheophyta</taxon>
        <taxon>Spermatophyta</taxon>
        <taxon>Magnoliopsida</taxon>
        <taxon>eudicotyledons</taxon>
        <taxon>Gunneridae</taxon>
        <taxon>Pentapetalae</taxon>
        <taxon>rosids</taxon>
        <taxon>malvids</taxon>
        <taxon>Sapindales</taxon>
        <taxon>Sapindaceae</taxon>
        <taxon>Hippocastanoideae</taxon>
        <taxon>Acereae</taxon>
        <taxon>Dipteronia</taxon>
    </lineage>
</organism>
<sequence length="269" mass="30010">MRGLGINGFQGYNIPPGLSSSSVFKINSEEKWSFVSVFESKSYHLQTTRSRDFLVEQVKSGSSKGLFSEHRDQIKGPKHDVIVGHLDIGVWPESNSFSENGLGPVPDYFRGQCIPGDQFPSKSCNRKIIGARYYYEGYEISFGPLERVGRRFYRSARDDFSHGSHTASIAEGLPNAIQEKLVIQCGAPGAHLSVYKVRHRSPTSYLEDAMIIGAYHAFRNGIVIVAFAGNDRCIGSVMNVAPWMITVVVSTIDRQFINYIILGTRYTIQ</sequence>
<gene>
    <name evidence="3" type="ORF">Ddye_008301</name>
</gene>
<keyword evidence="2" id="KW-0732">Signal</keyword>
<comment type="similarity">
    <text evidence="1">Belongs to the peptidase S8 family.</text>
</comment>
<dbReference type="InterPro" id="IPR036852">
    <property type="entry name" value="Peptidase_S8/S53_dom_sf"/>
</dbReference>
<dbReference type="PANTHER" id="PTHR10795">
    <property type="entry name" value="PROPROTEIN CONVERTASE SUBTILISIN/KEXIN"/>
    <property type="match status" value="1"/>
</dbReference>
<proteinExistence type="inferred from homology"/>
<evidence type="ECO:0000256" key="1">
    <source>
        <dbReference type="ARBA" id="ARBA00011073"/>
    </source>
</evidence>
<dbReference type="SUPFAM" id="SSF52743">
    <property type="entry name" value="Subtilisin-like"/>
    <property type="match status" value="1"/>
</dbReference>
<evidence type="ECO:0008006" key="5">
    <source>
        <dbReference type="Google" id="ProtNLM"/>
    </source>
</evidence>
<accession>A0AAD9X9A7</accession>
<name>A0AAD9X9A7_9ROSI</name>
<reference evidence="3" key="1">
    <citation type="journal article" date="2023" name="Plant J.">
        <title>Genome sequences and population genomics provide insights into the demographic history, inbreeding, and mutation load of two 'living fossil' tree species of Dipteronia.</title>
        <authorList>
            <person name="Feng Y."/>
            <person name="Comes H.P."/>
            <person name="Chen J."/>
            <person name="Zhu S."/>
            <person name="Lu R."/>
            <person name="Zhang X."/>
            <person name="Li P."/>
            <person name="Qiu J."/>
            <person name="Olsen K.M."/>
            <person name="Qiu Y."/>
        </authorList>
    </citation>
    <scope>NUCLEOTIDE SEQUENCE</scope>
    <source>
        <strain evidence="3">KIB01</strain>
    </source>
</reference>
<evidence type="ECO:0000256" key="2">
    <source>
        <dbReference type="ARBA" id="ARBA00022729"/>
    </source>
</evidence>
<dbReference type="Proteomes" id="UP001280121">
    <property type="component" value="Unassembled WGS sequence"/>
</dbReference>
<protein>
    <recommendedName>
        <fullName evidence="5">Peptidase S8/S53 domain-containing protein</fullName>
    </recommendedName>
</protein>
<feature type="non-terminal residue" evidence="3">
    <location>
        <position position="269"/>
    </location>
</feature>
<dbReference type="Gene3D" id="3.40.50.200">
    <property type="entry name" value="Peptidase S8/S53 domain"/>
    <property type="match status" value="2"/>
</dbReference>